<name>A0A6S7LGY8_PARCT</name>
<reference evidence="8" key="1">
    <citation type="submission" date="2020-04" db="EMBL/GenBank/DDBJ databases">
        <authorList>
            <person name="Alioto T."/>
            <person name="Alioto T."/>
            <person name="Gomez Garrido J."/>
        </authorList>
    </citation>
    <scope>NUCLEOTIDE SEQUENCE</scope>
    <source>
        <strain evidence="8">A484AB</strain>
    </source>
</reference>
<feature type="transmembrane region" description="Helical" evidence="7">
    <location>
        <begin position="161"/>
        <end position="180"/>
    </location>
</feature>
<evidence type="ECO:0000256" key="4">
    <source>
        <dbReference type="ARBA" id="ARBA00022692"/>
    </source>
</evidence>
<dbReference type="PANTHER" id="PTHR16024:SF6">
    <property type="entry name" value="XK-RELATED PROTEIN"/>
    <property type="match status" value="1"/>
</dbReference>
<keyword evidence="5 7" id="KW-1133">Transmembrane helix</keyword>
<evidence type="ECO:0000256" key="6">
    <source>
        <dbReference type="ARBA" id="ARBA00023136"/>
    </source>
</evidence>
<keyword evidence="9" id="KW-1185">Reference proteome</keyword>
<feature type="transmembrane region" description="Helical" evidence="7">
    <location>
        <begin position="331"/>
        <end position="350"/>
    </location>
</feature>
<comment type="subcellular location">
    <subcellularLocation>
        <location evidence="1">Cell membrane</location>
        <topology evidence="1">Multi-pass membrane protein</topology>
    </subcellularLocation>
    <subcellularLocation>
        <location evidence="7">Membrane</location>
        <topology evidence="7">Multi-pass membrane protein</topology>
    </subcellularLocation>
</comment>
<feature type="transmembrane region" description="Helical" evidence="7">
    <location>
        <begin position="289"/>
        <end position="311"/>
    </location>
</feature>
<gene>
    <name evidence="8" type="ORF">PACLA_8A079105</name>
</gene>
<proteinExistence type="inferred from homology"/>
<dbReference type="EMBL" id="CACRXK020022118">
    <property type="protein sequence ID" value="CAB4036512.1"/>
    <property type="molecule type" value="Genomic_DNA"/>
</dbReference>
<dbReference type="InterPro" id="IPR050895">
    <property type="entry name" value="XK-related_scramblase"/>
</dbReference>
<evidence type="ECO:0000256" key="3">
    <source>
        <dbReference type="ARBA" id="ARBA00022475"/>
    </source>
</evidence>
<dbReference type="GO" id="GO:0005886">
    <property type="term" value="C:plasma membrane"/>
    <property type="evidence" value="ECO:0007669"/>
    <property type="project" value="UniProtKB-SubCell"/>
</dbReference>
<sequence length="375" mass="43525">MRGKKELFMLITGLVLFVSDLVTDIVVAVHYKHKEEYHWFGLTLFFIIVPYFIVNGMATYQATLEKTCADASCYSMFLCSSIFVSFGREFINWKNKYRDNHPCRENYTECNCTDCKQYRDIIITSNKSTYDFAWIHYVETLMESTPQWCLQVYIMLRQWKFPWTTVLSAVFSLLSLAWNITTLEKARITKEGYNFKVLPTIVYFINQLVVLMSRLFAIVIFAYEFKVLVFYLLPSLWLISCVLLTAVACIQRCCGNMPFYDFSLFGRCSKLLESFPLTFFVSEAVLESFGFGSFAVHCFMFCIKSLENFLMVGMAVESPDDETHMSVLTPIAWASFTIGFLVGIILLIVYNKKLKPKHKTEEPLVTVDNENIREV</sequence>
<feature type="transmembrane region" description="Helical" evidence="7">
    <location>
        <begin position="201"/>
        <end position="223"/>
    </location>
</feature>
<dbReference type="Pfam" id="PF09815">
    <property type="entry name" value="XK-related"/>
    <property type="match status" value="1"/>
</dbReference>
<evidence type="ECO:0000313" key="8">
    <source>
        <dbReference type="EMBL" id="CAB4036512.1"/>
    </source>
</evidence>
<dbReference type="InterPro" id="IPR018629">
    <property type="entry name" value="XK-rel"/>
</dbReference>
<feature type="transmembrane region" description="Helical" evidence="7">
    <location>
        <begin position="229"/>
        <end position="250"/>
    </location>
</feature>
<evidence type="ECO:0000313" key="9">
    <source>
        <dbReference type="Proteomes" id="UP001152795"/>
    </source>
</evidence>
<comment type="similarity">
    <text evidence="2 7">Belongs to the XK family.</text>
</comment>
<keyword evidence="6 7" id="KW-0472">Membrane</keyword>
<dbReference type="PANTHER" id="PTHR16024">
    <property type="entry name" value="XK-RELATED PROTEIN"/>
    <property type="match status" value="1"/>
</dbReference>
<feature type="transmembrane region" description="Helical" evidence="7">
    <location>
        <begin position="7"/>
        <end position="31"/>
    </location>
</feature>
<evidence type="ECO:0000256" key="1">
    <source>
        <dbReference type="ARBA" id="ARBA00004651"/>
    </source>
</evidence>
<keyword evidence="4 7" id="KW-0812">Transmembrane</keyword>
<evidence type="ECO:0000256" key="5">
    <source>
        <dbReference type="ARBA" id="ARBA00022989"/>
    </source>
</evidence>
<accession>A0A6S7LGY8</accession>
<feature type="transmembrane region" description="Helical" evidence="7">
    <location>
        <begin position="72"/>
        <end position="91"/>
    </location>
</feature>
<organism evidence="8 9">
    <name type="scientific">Paramuricea clavata</name>
    <name type="common">Red gorgonian</name>
    <name type="synonym">Violescent sea-whip</name>
    <dbReference type="NCBI Taxonomy" id="317549"/>
    <lineage>
        <taxon>Eukaryota</taxon>
        <taxon>Metazoa</taxon>
        <taxon>Cnidaria</taxon>
        <taxon>Anthozoa</taxon>
        <taxon>Octocorallia</taxon>
        <taxon>Malacalcyonacea</taxon>
        <taxon>Plexauridae</taxon>
        <taxon>Paramuricea</taxon>
    </lineage>
</organism>
<dbReference type="Proteomes" id="UP001152795">
    <property type="component" value="Unassembled WGS sequence"/>
</dbReference>
<evidence type="ECO:0000256" key="2">
    <source>
        <dbReference type="ARBA" id="ARBA00008789"/>
    </source>
</evidence>
<dbReference type="OrthoDB" id="5955564at2759"/>
<protein>
    <recommendedName>
        <fullName evidence="7">XK-related protein</fullName>
    </recommendedName>
</protein>
<evidence type="ECO:0000256" key="7">
    <source>
        <dbReference type="RuleBase" id="RU910716"/>
    </source>
</evidence>
<feature type="transmembrane region" description="Helical" evidence="7">
    <location>
        <begin position="37"/>
        <end position="60"/>
    </location>
</feature>
<dbReference type="AlphaFoldDB" id="A0A6S7LGY8"/>
<keyword evidence="3" id="KW-1003">Cell membrane</keyword>
<comment type="caution">
    <text evidence="8">The sequence shown here is derived from an EMBL/GenBank/DDBJ whole genome shotgun (WGS) entry which is preliminary data.</text>
</comment>